<keyword evidence="1" id="KW-0808">Transferase</keyword>
<dbReference type="AlphaFoldDB" id="A0A1J5DKJ7"/>
<evidence type="ECO:0000256" key="1">
    <source>
        <dbReference type="ARBA" id="ARBA00022679"/>
    </source>
</evidence>
<name>A0A1J5DKJ7_9BACT</name>
<dbReference type="GO" id="GO:0005829">
    <property type="term" value="C:cytosol"/>
    <property type="evidence" value="ECO:0007669"/>
    <property type="project" value="TreeGrafter"/>
</dbReference>
<dbReference type="PANTHER" id="PTHR46969:SF1">
    <property type="entry name" value="BIFUNCTIONAL PROTEIN HLDE"/>
    <property type="match status" value="1"/>
</dbReference>
<evidence type="ECO:0000313" key="4">
    <source>
        <dbReference type="EMBL" id="OIP36548.1"/>
    </source>
</evidence>
<feature type="domain" description="Carbohydrate kinase PfkB" evidence="3">
    <location>
        <begin position="17"/>
        <end position="312"/>
    </location>
</feature>
<dbReference type="STRING" id="1817895.AUJ95_09300"/>
<evidence type="ECO:0000313" key="5">
    <source>
        <dbReference type="Proteomes" id="UP000183085"/>
    </source>
</evidence>
<dbReference type="Proteomes" id="UP000183085">
    <property type="component" value="Unassembled WGS sequence"/>
</dbReference>
<dbReference type="NCBIfam" id="TIGR02198">
    <property type="entry name" value="rfaE_dom_I"/>
    <property type="match status" value="1"/>
</dbReference>
<dbReference type="GO" id="GO:0033786">
    <property type="term" value="F:heptose-1-phosphate adenylyltransferase activity"/>
    <property type="evidence" value="ECO:0007669"/>
    <property type="project" value="TreeGrafter"/>
</dbReference>
<dbReference type="CDD" id="cd01172">
    <property type="entry name" value="RfaE_like"/>
    <property type="match status" value="1"/>
</dbReference>
<sequence>MDKKRMDTIISRFNDASVLVVGDLMLDEFVWGKVSRISPEAPVPVVDVTLITFSPGGAGNVVNNIRILGGKVYPVGIIGEDGTAQKLLAELKKKNIDVDGIVVDSERPTTLKSRVIAHSQQMLRIDREQRGEIPEWVTKQMLSFVRMLLPEIKAVVISDYGKGVVSPRLLEELIPLCRKNSLPIIVDPKINRSLYYKGISVITPNHHEAGEIVHQKIIDEETLLIVGQKLLSELESEAVLITRGEDGMSLFEKDGNITHIPTVAKEIYDVTGAGDTVVSVMALSLACGAKMKEASILSNFAAGIVVEKVGTAVVTVSELRERVKGAYE</sequence>
<dbReference type="InterPro" id="IPR011913">
    <property type="entry name" value="RfaE_dom_I"/>
</dbReference>
<reference evidence="4 5" key="1">
    <citation type="journal article" date="2016" name="Environ. Microbiol.">
        <title>Genomic resolution of a cold subsurface aquifer community provides metabolic insights for novel microbes adapted to high CO concentrations.</title>
        <authorList>
            <person name="Probst A.J."/>
            <person name="Castelle C.J."/>
            <person name="Singh A."/>
            <person name="Brown C.T."/>
            <person name="Anantharaman K."/>
            <person name="Sharon I."/>
            <person name="Hug L.A."/>
            <person name="Burstein D."/>
            <person name="Emerson J.B."/>
            <person name="Thomas B.C."/>
            <person name="Banfield J.F."/>
        </authorList>
    </citation>
    <scope>NUCLEOTIDE SEQUENCE [LARGE SCALE GENOMIC DNA]</scope>
    <source>
        <strain evidence="4">CG2_30_40_21</strain>
    </source>
</reference>
<dbReference type="GO" id="GO:0016773">
    <property type="term" value="F:phosphotransferase activity, alcohol group as acceptor"/>
    <property type="evidence" value="ECO:0007669"/>
    <property type="project" value="InterPro"/>
</dbReference>
<dbReference type="GO" id="GO:0033785">
    <property type="term" value="F:heptose 7-phosphate kinase activity"/>
    <property type="evidence" value="ECO:0007669"/>
    <property type="project" value="TreeGrafter"/>
</dbReference>
<proteinExistence type="predicted"/>
<dbReference type="EMBL" id="MNYI01000237">
    <property type="protein sequence ID" value="OIP36548.1"/>
    <property type="molecule type" value="Genomic_DNA"/>
</dbReference>
<protein>
    <recommendedName>
        <fullName evidence="3">Carbohydrate kinase PfkB domain-containing protein</fullName>
    </recommendedName>
</protein>
<dbReference type="InterPro" id="IPR029056">
    <property type="entry name" value="Ribokinase-like"/>
</dbReference>
<dbReference type="Gene3D" id="3.40.1190.20">
    <property type="match status" value="1"/>
</dbReference>
<comment type="caution">
    <text evidence="4">The sequence shown here is derived from an EMBL/GenBank/DDBJ whole genome shotgun (WGS) entry which is preliminary data.</text>
</comment>
<keyword evidence="2" id="KW-0418">Kinase</keyword>
<dbReference type="InterPro" id="IPR011611">
    <property type="entry name" value="PfkB_dom"/>
</dbReference>
<accession>A0A1J5DKJ7</accession>
<dbReference type="Pfam" id="PF00294">
    <property type="entry name" value="PfkB"/>
    <property type="match status" value="1"/>
</dbReference>
<gene>
    <name evidence="4" type="ORF">AUJ95_09300</name>
</gene>
<organism evidence="4 5">
    <name type="scientific">Candidatus Desantisbacteria bacterium CG2_30_40_21</name>
    <dbReference type="NCBI Taxonomy" id="1817895"/>
    <lineage>
        <taxon>Bacteria</taxon>
        <taxon>Candidatus Desantisiibacteriota</taxon>
    </lineage>
</organism>
<evidence type="ECO:0000256" key="2">
    <source>
        <dbReference type="ARBA" id="ARBA00022777"/>
    </source>
</evidence>
<dbReference type="SUPFAM" id="SSF53613">
    <property type="entry name" value="Ribokinase-like"/>
    <property type="match status" value="1"/>
</dbReference>
<dbReference type="PANTHER" id="PTHR46969">
    <property type="entry name" value="BIFUNCTIONAL PROTEIN HLDE"/>
    <property type="match status" value="1"/>
</dbReference>
<evidence type="ECO:0000259" key="3">
    <source>
        <dbReference type="Pfam" id="PF00294"/>
    </source>
</evidence>
<dbReference type="FunFam" id="3.40.1190.20:FF:000002">
    <property type="entry name" value="Bifunctional protein HldE"/>
    <property type="match status" value="1"/>
</dbReference>